<evidence type="ECO:0000256" key="10">
    <source>
        <dbReference type="ARBA" id="ARBA00022840"/>
    </source>
</evidence>
<evidence type="ECO:0000259" key="18">
    <source>
        <dbReference type="PROSITE" id="PS50112"/>
    </source>
</evidence>
<protein>
    <recommendedName>
        <fullName evidence="3">histidine kinase</fullName>
        <ecNumber evidence="3">2.7.13.3</ecNumber>
    </recommendedName>
</protein>
<dbReference type="GO" id="GO:0005524">
    <property type="term" value="F:ATP binding"/>
    <property type="evidence" value="ECO:0007669"/>
    <property type="project" value="UniProtKB-KW"/>
</dbReference>
<dbReference type="FunFam" id="1.10.287.130:FF:000003">
    <property type="entry name" value="Histidine kinase"/>
    <property type="match status" value="1"/>
</dbReference>
<dbReference type="SMART" id="SM00387">
    <property type="entry name" value="HATPase_c"/>
    <property type="match status" value="1"/>
</dbReference>
<feature type="transmembrane region" description="Helical" evidence="15">
    <location>
        <begin position="142"/>
        <end position="159"/>
    </location>
</feature>
<dbReference type="SUPFAM" id="SSF55785">
    <property type="entry name" value="PYP-like sensor domain (PAS domain)"/>
    <property type="match status" value="3"/>
</dbReference>
<feature type="transmembrane region" description="Helical" evidence="15">
    <location>
        <begin position="190"/>
        <end position="208"/>
    </location>
</feature>
<dbReference type="Proteomes" id="UP000237056">
    <property type="component" value="Unassembled WGS sequence"/>
</dbReference>
<dbReference type="PANTHER" id="PTHR45339:SF1">
    <property type="entry name" value="HYBRID SIGNAL TRANSDUCTION HISTIDINE KINASE J"/>
    <property type="match status" value="1"/>
</dbReference>
<dbReference type="NCBIfam" id="TIGR00229">
    <property type="entry name" value="sensory_box"/>
    <property type="match status" value="3"/>
</dbReference>
<evidence type="ECO:0000313" key="21">
    <source>
        <dbReference type="Proteomes" id="UP000237056"/>
    </source>
</evidence>
<dbReference type="InterPro" id="IPR029016">
    <property type="entry name" value="GAF-like_dom_sf"/>
</dbReference>
<evidence type="ECO:0000256" key="8">
    <source>
        <dbReference type="ARBA" id="ARBA00022741"/>
    </source>
</evidence>
<dbReference type="InterPro" id="IPR036097">
    <property type="entry name" value="HisK_dim/P_sf"/>
</dbReference>
<dbReference type="Gene3D" id="3.30.565.10">
    <property type="entry name" value="Histidine kinase-like ATPase, C-terminal domain"/>
    <property type="match status" value="1"/>
</dbReference>
<name>A0A2S4N5S8_9FLAO</name>
<dbReference type="Pfam" id="PF13426">
    <property type="entry name" value="PAS_9"/>
    <property type="match status" value="2"/>
</dbReference>
<dbReference type="Gene3D" id="3.30.450.20">
    <property type="entry name" value="PAS domain"/>
    <property type="match status" value="3"/>
</dbReference>
<dbReference type="InterPro" id="IPR004358">
    <property type="entry name" value="Sig_transdc_His_kin-like_C"/>
</dbReference>
<keyword evidence="7 15" id="KW-0812">Transmembrane</keyword>
<dbReference type="Gene3D" id="3.40.50.2300">
    <property type="match status" value="1"/>
</dbReference>
<comment type="caution">
    <text evidence="20">The sequence shown here is derived from an EMBL/GenBank/DDBJ whole genome shotgun (WGS) entry which is preliminary data.</text>
</comment>
<evidence type="ECO:0000256" key="3">
    <source>
        <dbReference type="ARBA" id="ARBA00012438"/>
    </source>
</evidence>
<dbReference type="InterPro" id="IPR005467">
    <property type="entry name" value="His_kinase_dom"/>
</dbReference>
<comment type="subcellular location">
    <subcellularLocation>
        <location evidence="2">Cell membrane</location>
        <topology evidence="2">Multi-pass membrane protein</topology>
    </subcellularLocation>
</comment>
<dbReference type="Gene3D" id="3.30.450.40">
    <property type="match status" value="2"/>
</dbReference>
<dbReference type="Pfam" id="PF01590">
    <property type="entry name" value="GAF"/>
    <property type="match status" value="2"/>
</dbReference>
<dbReference type="GO" id="GO:0000155">
    <property type="term" value="F:phosphorelay sensor kinase activity"/>
    <property type="evidence" value="ECO:0007669"/>
    <property type="project" value="InterPro"/>
</dbReference>
<evidence type="ECO:0000256" key="15">
    <source>
        <dbReference type="SAM" id="Phobius"/>
    </source>
</evidence>
<dbReference type="PROSITE" id="PS50109">
    <property type="entry name" value="HIS_KIN"/>
    <property type="match status" value="1"/>
</dbReference>
<feature type="domain" description="PAS" evidence="18">
    <location>
        <begin position="232"/>
        <end position="261"/>
    </location>
</feature>
<dbReference type="InterPro" id="IPR011006">
    <property type="entry name" value="CheY-like_superfamily"/>
</dbReference>
<dbReference type="PRINTS" id="PR00344">
    <property type="entry name" value="BCTRLSENSOR"/>
</dbReference>
<dbReference type="InterPro" id="IPR000014">
    <property type="entry name" value="PAS"/>
</dbReference>
<evidence type="ECO:0000259" key="16">
    <source>
        <dbReference type="PROSITE" id="PS50109"/>
    </source>
</evidence>
<gene>
    <name evidence="20" type="ORF">Q361_11417</name>
</gene>
<evidence type="ECO:0000256" key="2">
    <source>
        <dbReference type="ARBA" id="ARBA00004651"/>
    </source>
</evidence>
<dbReference type="PROSITE" id="PS50112">
    <property type="entry name" value="PAS"/>
    <property type="match status" value="3"/>
</dbReference>
<dbReference type="Pfam" id="PF02518">
    <property type="entry name" value="HATPase_c"/>
    <property type="match status" value="1"/>
</dbReference>
<keyword evidence="10" id="KW-0067">ATP-binding</keyword>
<keyword evidence="8" id="KW-0547">Nucleotide-binding</keyword>
<feature type="domain" description="PAS" evidence="18">
    <location>
        <begin position="806"/>
        <end position="881"/>
    </location>
</feature>
<dbReference type="CDD" id="cd17546">
    <property type="entry name" value="REC_hyHK_CKI1_RcsC-like"/>
    <property type="match status" value="1"/>
</dbReference>
<feature type="transmembrane region" description="Helical" evidence="15">
    <location>
        <begin position="118"/>
        <end position="136"/>
    </location>
</feature>
<dbReference type="SMART" id="SM00065">
    <property type="entry name" value="GAF"/>
    <property type="match status" value="2"/>
</dbReference>
<dbReference type="Pfam" id="PF00072">
    <property type="entry name" value="Response_reg"/>
    <property type="match status" value="1"/>
</dbReference>
<proteinExistence type="predicted"/>
<evidence type="ECO:0000256" key="9">
    <source>
        <dbReference type="ARBA" id="ARBA00022777"/>
    </source>
</evidence>
<dbReference type="PROSITE" id="PS50110">
    <property type="entry name" value="RESPONSE_REGULATORY"/>
    <property type="match status" value="1"/>
</dbReference>
<organism evidence="20 21">
    <name type="scientific">Flavobacterium croceum DSM 17960</name>
    <dbReference type="NCBI Taxonomy" id="1121886"/>
    <lineage>
        <taxon>Bacteria</taxon>
        <taxon>Pseudomonadati</taxon>
        <taxon>Bacteroidota</taxon>
        <taxon>Flavobacteriia</taxon>
        <taxon>Flavobacteriales</taxon>
        <taxon>Flavobacteriaceae</taxon>
        <taxon>Flavobacterium</taxon>
    </lineage>
</organism>
<evidence type="ECO:0000313" key="20">
    <source>
        <dbReference type="EMBL" id="POS01071.1"/>
    </source>
</evidence>
<dbReference type="SMART" id="SM00091">
    <property type="entry name" value="PAS"/>
    <property type="match status" value="3"/>
</dbReference>
<keyword evidence="11 15" id="KW-1133">Transmembrane helix</keyword>
<evidence type="ECO:0000259" key="19">
    <source>
        <dbReference type="PROSITE" id="PS50113"/>
    </source>
</evidence>
<keyword evidence="4" id="KW-1003">Cell membrane</keyword>
<evidence type="ECO:0000256" key="7">
    <source>
        <dbReference type="ARBA" id="ARBA00022692"/>
    </source>
</evidence>
<reference evidence="20 21" key="1">
    <citation type="submission" date="2018-01" db="EMBL/GenBank/DDBJ databases">
        <title>Genomic Encyclopedia of Type Strains, Phase I: the one thousand microbial genomes (KMG-I) project.</title>
        <authorList>
            <person name="Goeker M."/>
        </authorList>
    </citation>
    <scope>NUCLEOTIDE SEQUENCE [LARGE SCALE GENOMIC DNA]</scope>
    <source>
        <strain evidence="20 21">DSM 17960</strain>
    </source>
</reference>
<dbReference type="SMART" id="SM00388">
    <property type="entry name" value="HisKA"/>
    <property type="match status" value="1"/>
</dbReference>
<keyword evidence="5 14" id="KW-0597">Phosphoprotein</keyword>
<evidence type="ECO:0000256" key="6">
    <source>
        <dbReference type="ARBA" id="ARBA00022679"/>
    </source>
</evidence>
<dbReference type="InterPro" id="IPR003661">
    <property type="entry name" value="HisK_dim/P_dom"/>
</dbReference>
<dbReference type="SUPFAM" id="SSF55874">
    <property type="entry name" value="ATPase domain of HSP90 chaperone/DNA topoisomerase II/histidine kinase"/>
    <property type="match status" value="1"/>
</dbReference>
<dbReference type="Pfam" id="PF08447">
    <property type="entry name" value="PAS_3"/>
    <property type="match status" value="1"/>
</dbReference>
<dbReference type="InterPro" id="IPR035965">
    <property type="entry name" value="PAS-like_dom_sf"/>
</dbReference>
<feature type="transmembrane region" description="Helical" evidence="15">
    <location>
        <begin position="164"/>
        <end position="184"/>
    </location>
</feature>
<feature type="domain" description="PAS" evidence="18">
    <location>
        <begin position="327"/>
        <end position="381"/>
    </location>
</feature>
<dbReference type="CDD" id="cd16922">
    <property type="entry name" value="HATPase_EvgS-ArcB-TorS-like"/>
    <property type="match status" value="1"/>
</dbReference>
<evidence type="ECO:0000256" key="1">
    <source>
        <dbReference type="ARBA" id="ARBA00000085"/>
    </source>
</evidence>
<dbReference type="InterPro" id="IPR003018">
    <property type="entry name" value="GAF"/>
</dbReference>
<feature type="domain" description="PAC" evidence="19">
    <location>
        <begin position="883"/>
        <end position="935"/>
    </location>
</feature>
<dbReference type="SUPFAM" id="SSF52172">
    <property type="entry name" value="CheY-like"/>
    <property type="match status" value="1"/>
</dbReference>
<dbReference type="EMBL" id="PQNY01000014">
    <property type="protein sequence ID" value="POS01071.1"/>
    <property type="molecule type" value="Genomic_DNA"/>
</dbReference>
<dbReference type="InterPro" id="IPR000700">
    <property type="entry name" value="PAS-assoc_C"/>
</dbReference>
<evidence type="ECO:0000259" key="17">
    <source>
        <dbReference type="PROSITE" id="PS50110"/>
    </source>
</evidence>
<evidence type="ECO:0000256" key="12">
    <source>
        <dbReference type="ARBA" id="ARBA00023012"/>
    </source>
</evidence>
<dbReference type="InterPro" id="IPR001610">
    <property type="entry name" value="PAC"/>
</dbReference>
<evidence type="ECO:0000256" key="13">
    <source>
        <dbReference type="ARBA" id="ARBA00023136"/>
    </source>
</evidence>
<dbReference type="PROSITE" id="PS50113">
    <property type="entry name" value="PAC"/>
    <property type="match status" value="1"/>
</dbReference>
<dbReference type="SUPFAM" id="SSF47384">
    <property type="entry name" value="Homodimeric domain of signal transducing histidine kinase"/>
    <property type="match status" value="1"/>
</dbReference>
<dbReference type="InterPro" id="IPR036890">
    <property type="entry name" value="HATPase_C_sf"/>
</dbReference>
<dbReference type="FunFam" id="3.30.565.10:FF:000010">
    <property type="entry name" value="Sensor histidine kinase RcsC"/>
    <property type="match status" value="1"/>
</dbReference>
<evidence type="ECO:0000256" key="5">
    <source>
        <dbReference type="ARBA" id="ARBA00022553"/>
    </source>
</evidence>
<dbReference type="CDD" id="cd00130">
    <property type="entry name" value="PAS"/>
    <property type="match status" value="3"/>
</dbReference>
<dbReference type="GO" id="GO:0005886">
    <property type="term" value="C:plasma membrane"/>
    <property type="evidence" value="ECO:0007669"/>
    <property type="project" value="UniProtKB-SubCell"/>
</dbReference>
<keyword evidence="12" id="KW-0902">Two-component regulatory system</keyword>
<evidence type="ECO:0000256" key="4">
    <source>
        <dbReference type="ARBA" id="ARBA00022475"/>
    </source>
</evidence>
<dbReference type="Gene3D" id="1.10.287.130">
    <property type="match status" value="1"/>
</dbReference>
<dbReference type="PANTHER" id="PTHR45339">
    <property type="entry name" value="HYBRID SIGNAL TRANSDUCTION HISTIDINE KINASE J"/>
    <property type="match status" value="1"/>
</dbReference>
<keyword evidence="9" id="KW-0418">Kinase</keyword>
<dbReference type="InterPro" id="IPR013655">
    <property type="entry name" value="PAS_fold_3"/>
</dbReference>
<keyword evidence="13 15" id="KW-0472">Membrane</keyword>
<dbReference type="Pfam" id="PF00512">
    <property type="entry name" value="HisKA"/>
    <property type="match status" value="1"/>
</dbReference>
<feature type="domain" description="Response regulatory" evidence="17">
    <location>
        <begin position="1203"/>
        <end position="1321"/>
    </location>
</feature>
<feature type="modified residue" description="4-aspartylphosphate" evidence="14">
    <location>
        <position position="1254"/>
    </location>
</feature>
<dbReference type="SMART" id="SM00448">
    <property type="entry name" value="REC"/>
    <property type="match status" value="1"/>
</dbReference>
<dbReference type="SUPFAM" id="SSF55781">
    <property type="entry name" value="GAF domain-like"/>
    <property type="match status" value="2"/>
</dbReference>
<keyword evidence="21" id="KW-1185">Reference proteome</keyword>
<comment type="catalytic activity">
    <reaction evidence="1">
        <text>ATP + protein L-histidine = ADP + protein N-phospho-L-histidine.</text>
        <dbReference type="EC" id="2.7.13.3"/>
    </reaction>
</comment>
<dbReference type="InterPro" id="IPR001789">
    <property type="entry name" value="Sig_transdc_resp-reg_receiver"/>
</dbReference>
<evidence type="ECO:0000256" key="14">
    <source>
        <dbReference type="PROSITE-ProRule" id="PRU00169"/>
    </source>
</evidence>
<evidence type="ECO:0000256" key="11">
    <source>
        <dbReference type="ARBA" id="ARBA00022989"/>
    </source>
</evidence>
<dbReference type="SMART" id="SM00086">
    <property type="entry name" value="PAC"/>
    <property type="match status" value="3"/>
</dbReference>
<feature type="domain" description="Histidine kinase" evidence="16">
    <location>
        <begin position="952"/>
        <end position="1174"/>
    </location>
</feature>
<feature type="transmembrane region" description="Helical" evidence="15">
    <location>
        <begin position="12"/>
        <end position="34"/>
    </location>
</feature>
<feature type="transmembrane region" description="Helical" evidence="15">
    <location>
        <begin position="88"/>
        <end position="106"/>
    </location>
</feature>
<dbReference type="InterPro" id="IPR003594">
    <property type="entry name" value="HATPase_dom"/>
</dbReference>
<dbReference type="EC" id="2.7.13.3" evidence="3"/>
<feature type="transmembrane region" description="Helical" evidence="15">
    <location>
        <begin position="63"/>
        <end position="82"/>
    </location>
</feature>
<dbReference type="CDD" id="cd00082">
    <property type="entry name" value="HisKA"/>
    <property type="match status" value="1"/>
</dbReference>
<accession>A0A2S4N5S8</accession>
<keyword evidence="6" id="KW-0808">Transferase</keyword>
<sequence length="1323" mass="154171">MICKPTHLVYHTFFSFSYVWVFLVLLIIIIYLYYRAIKLKNETIFNSISRYNELESRLGQQKLFFLYLGYGIPIIEIVYYVFDVRKEYIFFYIAFGLVILSIYYLYEYYGYFKKSFTTLFSICYLIYFCFTYYNLIFSKFALVNYVAIIVLFNLCNVAFRRMKYYWIFISATLILTLSQLFLNYLSKEKLILLTISFLIILLIHYVRFEAITKSKNRYLFAYEVINKGNVLVVAVNKRGEVIFSSDQIKEILGYEPEEVLGFNFWNLTEDKDFEGETYFDRYKDNRVYTRKLKCKDGEYKYIQWKDRRFTTDIIIGIGQDITHQELLKNKYIDLVEKATDIIYELNNEAEIIFVNIYALKILGYNYDELIHKKITNFIQEDYQQKFLDHYFKQSNQNIPNQSLLFPFIDKNNSVLWLSQNVSIKKTDENTFDGISIIARDVTLLQELEFEKQIKLGKIKKHDEILRAITKKSYTNTENFDSIVKFILKNVSEETGIDRASFWEFKNQKLYCNNLYCKDTDTFEKDFIIEQNDYPIYFSELYKEKQIIANNVYQHDQLIELVSNYFVHFKIQSLLDSPIFINGTLVGIVCLEDCKPRNWDYEDISFAKSLSDAIAIVIETNNRIEVEKKLAYKSELLSAIAQITNDFLVNDDLDTIFKNSLSLIGNAANIDRIYYFDNNEENKTVSQRYEWVKPGITPQINNQDLQNFPHQIFQEFLEELYNGSQYSFLIKNLKNSKYKESLVQQDILSILILPIFLKDKLIGFIGFDDCTTERIWSDDEISVLKTLANNISTVIERNINQEKISDSEDKFRLIANNIPSTVYLANFDKKSSKIYLNEKVEELTGFSKNDFVFGDASFLDLIHPDDKETILTSQLKNIEEGKQIHSIYRIIHKDGHIVWVEEFADSIRNNQNEIIYIGGIYFDITKDKEAEVLLKEKQLAEAANKAKSEFLANMSHEIRTPLNGIIGFTDLLRNTNLDVVQTKYMDTINKSANSLMEIINDILDFSKIESGKMELDISNYDIRELASDVVELFKYETKQRNIELKLNIDINVPNIIQIDGIRLKQIMMNLLSNAVKFTRKGSVTLKIICLEKKEDELCSLQFSVIDTGIGIPHHYQQKIFEAFSQGDTSTTRKFGGTGLGISISNSLLKLMNSYLELKSIHGIGSTFYFTIKVPKVEQVITENEPIQNTNLSHVDNQLEINAKSILIAEDNKINLLLAKTLVSKIIPHATIIEAVDGRDAVSKFKQFNPEVIFMDIQMPIMNGYEASQHIRNTPEGINVAIIALTAGAVLGEKQKCLDAGMNDYLTKPIVQQDLYNMLQKWIKK</sequence>